<accession>A0A9X2MIT1</accession>
<evidence type="ECO:0000313" key="1">
    <source>
        <dbReference type="EMBL" id="MCR2044823.1"/>
    </source>
</evidence>
<evidence type="ECO:0000313" key="2">
    <source>
        <dbReference type="Proteomes" id="UP001142078"/>
    </source>
</evidence>
<gene>
    <name evidence="1" type="ORF">NSA23_11980</name>
</gene>
<evidence type="ECO:0008006" key="3">
    <source>
        <dbReference type="Google" id="ProtNLM"/>
    </source>
</evidence>
<comment type="caution">
    <text evidence="1">The sequence shown here is derived from an EMBL/GenBank/DDBJ whole genome shotgun (WGS) entry which is preliminary data.</text>
</comment>
<dbReference type="AlphaFoldDB" id="A0A9X2MIT1"/>
<dbReference type="EMBL" id="JANJZL010000009">
    <property type="protein sequence ID" value="MCR2044823.1"/>
    <property type="molecule type" value="Genomic_DNA"/>
</dbReference>
<organism evidence="1 2">
    <name type="scientific">Anaerosalibacter massiliensis</name>
    <dbReference type="NCBI Taxonomy" id="1347392"/>
    <lineage>
        <taxon>Bacteria</taxon>
        <taxon>Bacillati</taxon>
        <taxon>Bacillota</taxon>
        <taxon>Tissierellia</taxon>
        <taxon>Tissierellales</taxon>
        <taxon>Sporanaerobacteraceae</taxon>
        <taxon>Anaerosalibacter</taxon>
    </lineage>
</organism>
<keyword evidence="2" id="KW-1185">Reference proteome</keyword>
<dbReference type="InterPro" id="IPR011042">
    <property type="entry name" value="6-blade_b-propeller_TolB-like"/>
</dbReference>
<protein>
    <recommendedName>
        <fullName evidence="3">Glucose/Sorbosone dehydrogenase domain-containing protein</fullName>
    </recommendedName>
</protein>
<reference evidence="1" key="1">
    <citation type="submission" date="2022-07" db="EMBL/GenBank/DDBJ databases">
        <title>Enhanced cultured diversity of the mouse gut microbiota enables custom-made synthetic communities.</title>
        <authorList>
            <person name="Afrizal A."/>
        </authorList>
    </citation>
    <scope>NUCLEOTIDE SEQUENCE</scope>
    <source>
        <strain evidence="1">DSM 29482</strain>
    </source>
</reference>
<name>A0A9X2MIT1_9FIRM</name>
<dbReference type="RefSeq" id="WP_222704698.1">
    <property type="nucleotide sequence ID" value="NZ_CABKTM010000008.1"/>
</dbReference>
<sequence length="200" mass="22201">MYGRLFCTNHRADVRGSRPIDNCPDEFQLIKPGIWYGWPDYSGGYPVTLPIFKPENAPPLEFLLAKYPMVPPKSFVSFPNHAANMGFDFNYNCDFGPLGDAYIALFGSEAPETTGGKPLPCVGHRVSKIDMNTKKVSDFAINKSGCPASLTGSGGLERPIDVVFDNYEYMYIVDFGIGAEGEEEEWLPNTGVIWKVSRIK</sequence>
<dbReference type="Proteomes" id="UP001142078">
    <property type="component" value="Unassembled WGS sequence"/>
</dbReference>
<dbReference type="Gene3D" id="2.120.10.30">
    <property type="entry name" value="TolB, C-terminal domain"/>
    <property type="match status" value="1"/>
</dbReference>
<proteinExistence type="predicted"/>